<dbReference type="GO" id="GO:0005634">
    <property type="term" value="C:nucleus"/>
    <property type="evidence" value="ECO:0007669"/>
    <property type="project" value="UniProtKB-SubCell"/>
</dbReference>
<dbReference type="HOGENOM" id="CLU_053907_0_0_1"/>
<dbReference type="OrthoDB" id="10265068at2759"/>
<dbReference type="Pfam" id="PF00730">
    <property type="entry name" value="HhH-GPD"/>
    <property type="match status" value="1"/>
</dbReference>
<dbReference type="GO" id="GO:0003824">
    <property type="term" value="F:catalytic activity"/>
    <property type="evidence" value="ECO:0007669"/>
    <property type="project" value="InterPro"/>
</dbReference>
<evidence type="ECO:0000256" key="3">
    <source>
        <dbReference type="SAM" id="MobiDB-lite"/>
    </source>
</evidence>
<organism evidence="5 6">
    <name type="scientific">Jaapia argillacea MUCL 33604</name>
    <dbReference type="NCBI Taxonomy" id="933084"/>
    <lineage>
        <taxon>Eukaryota</taxon>
        <taxon>Fungi</taxon>
        <taxon>Dikarya</taxon>
        <taxon>Basidiomycota</taxon>
        <taxon>Agaricomycotina</taxon>
        <taxon>Agaricomycetes</taxon>
        <taxon>Agaricomycetidae</taxon>
        <taxon>Jaapiales</taxon>
        <taxon>Jaapiaceae</taxon>
        <taxon>Jaapia</taxon>
    </lineage>
</organism>
<dbReference type="PANTHER" id="PTHR15074">
    <property type="entry name" value="METHYL-CPG-BINDING PROTEIN"/>
    <property type="match status" value="1"/>
</dbReference>
<dbReference type="AlphaFoldDB" id="A0A067PFZ5"/>
<dbReference type="InterPro" id="IPR011257">
    <property type="entry name" value="DNA_glycosylase"/>
</dbReference>
<evidence type="ECO:0000256" key="2">
    <source>
        <dbReference type="ARBA" id="ARBA00023242"/>
    </source>
</evidence>
<dbReference type="GO" id="GO:0003677">
    <property type="term" value="F:DNA binding"/>
    <property type="evidence" value="ECO:0007669"/>
    <property type="project" value="InterPro"/>
</dbReference>
<evidence type="ECO:0000259" key="4">
    <source>
        <dbReference type="Pfam" id="PF00730"/>
    </source>
</evidence>
<feature type="domain" description="HhH-GPD" evidence="4">
    <location>
        <begin position="112"/>
        <end position="198"/>
    </location>
</feature>
<name>A0A067PFZ5_9AGAM</name>
<dbReference type="Proteomes" id="UP000027265">
    <property type="component" value="Unassembled WGS sequence"/>
</dbReference>
<dbReference type="InParanoid" id="A0A067PFZ5"/>
<feature type="compositionally biased region" description="Basic residues" evidence="3">
    <location>
        <begin position="218"/>
        <end position="227"/>
    </location>
</feature>
<sequence length="319" mass="36491">MNDPHLRTSKYFTPVLASRFFSSPTFSPLHSPASRPAKKRRRTLAALLSDVNSDASILTTGREHGYIDTTPYHCSGFETFADDFLEHYDDLSMAKPILIQEHIGRDPWKLVVAVMFLNKTSGKSSIPIFWELLKRWPTAEALSRAELSEVTDLLHPLGLQNTRASRLIALSTVYLRDPPHPDRLRNSKVQVLMYADHLREKLHRETLKKMKGTVQYPRTRRSGHRRERYPPTPISHLPGTGPYALDSYRIFCMDCDEWKRVMPADKELIKYLKWKWAVTDLKVWDPILGVVGDISIAQMATLITELSDLRGCHGVLPSC</sequence>
<protein>
    <recommendedName>
        <fullName evidence="4">HhH-GPD domain-containing protein</fullName>
    </recommendedName>
</protein>
<keyword evidence="6" id="KW-1185">Reference proteome</keyword>
<reference evidence="6" key="1">
    <citation type="journal article" date="2014" name="Proc. Natl. Acad. Sci. U.S.A.">
        <title>Extensive sampling of basidiomycete genomes demonstrates inadequacy of the white-rot/brown-rot paradigm for wood decay fungi.</title>
        <authorList>
            <person name="Riley R."/>
            <person name="Salamov A.A."/>
            <person name="Brown D.W."/>
            <person name="Nagy L.G."/>
            <person name="Floudas D."/>
            <person name="Held B.W."/>
            <person name="Levasseur A."/>
            <person name="Lombard V."/>
            <person name="Morin E."/>
            <person name="Otillar R."/>
            <person name="Lindquist E.A."/>
            <person name="Sun H."/>
            <person name="LaButti K.M."/>
            <person name="Schmutz J."/>
            <person name="Jabbour D."/>
            <person name="Luo H."/>
            <person name="Baker S.E."/>
            <person name="Pisabarro A.G."/>
            <person name="Walton J.D."/>
            <person name="Blanchette R.A."/>
            <person name="Henrissat B."/>
            <person name="Martin F."/>
            <person name="Cullen D."/>
            <person name="Hibbett D.S."/>
            <person name="Grigoriev I.V."/>
        </authorList>
    </citation>
    <scope>NUCLEOTIDE SEQUENCE [LARGE SCALE GENOMIC DNA]</scope>
    <source>
        <strain evidence="6">MUCL 33604</strain>
    </source>
</reference>
<evidence type="ECO:0000313" key="5">
    <source>
        <dbReference type="EMBL" id="KDQ49386.1"/>
    </source>
</evidence>
<dbReference type="GO" id="GO:0006285">
    <property type="term" value="P:base-excision repair, AP site formation"/>
    <property type="evidence" value="ECO:0007669"/>
    <property type="project" value="UniProtKB-ARBA"/>
</dbReference>
<dbReference type="InterPro" id="IPR045138">
    <property type="entry name" value="MeCP2/MBD4"/>
</dbReference>
<evidence type="ECO:0000313" key="6">
    <source>
        <dbReference type="Proteomes" id="UP000027265"/>
    </source>
</evidence>
<feature type="region of interest" description="Disordered" evidence="3">
    <location>
        <begin position="213"/>
        <end position="233"/>
    </location>
</feature>
<dbReference type="SUPFAM" id="SSF48150">
    <property type="entry name" value="DNA-glycosylase"/>
    <property type="match status" value="1"/>
</dbReference>
<dbReference type="STRING" id="933084.A0A067PFZ5"/>
<dbReference type="PANTHER" id="PTHR15074:SF0">
    <property type="entry name" value="METHYL-CPG-BINDING DOMAIN PROTEIN 4-LIKE PROTEIN"/>
    <property type="match status" value="1"/>
</dbReference>
<gene>
    <name evidence="5" type="ORF">JAAARDRAFT_42953</name>
</gene>
<evidence type="ECO:0000256" key="1">
    <source>
        <dbReference type="ARBA" id="ARBA00004123"/>
    </source>
</evidence>
<comment type="subcellular location">
    <subcellularLocation>
        <location evidence="1">Nucleus</location>
    </subcellularLocation>
</comment>
<accession>A0A067PFZ5</accession>
<dbReference type="InterPro" id="IPR003265">
    <property type="entry name" value="HhH-GPD_domain"/>
</dbReference>
<dbReference type="Gene3D" id="1.10.340.30">
    <property type="entry name" value="Hypothetical protein, domain 2"/>
    <property type="match status" value="1"/>
</dbReference>
<proteinExistence type="predicted"/>
<keyword evidence="2" id="KW-0539">Nucleus</keyword>
<dbReference type="EMBL" id="KL197787">
    <property type="protein sequence ID" value="KDQ49386.1"/>
    <property type="molecule type" value="Genomic_DNA"/>
</dbReference>